<proteinExistence type="predicted"/>
<name>A0A914VVS9_9BILA</name>
<dbReference type="WBParaSite" id="PSAMB.scaffold2600size22327.g18376.t1">
    <property type="protein sequence ID" value="PSAMB.scaffold2600size22327.g18376.t1"/>
    <property type="gene ID" value="PSAMB.scaffold2600size22327.g18376"/>
</dbReference>
<evidence type="ECO:0000256" key="1">
    <source>
        <dbReference type="SAM" id="MobiDB-lite"/>
    </source>
</evidence>
<organism evidence="3 4">
    <name type="scientific">Plectus sambesii</name>
    <dbReference type="NCBI Taxonomy" id="2011161"/>
    <lineage>
        <taxon>Eukaryota</taxon>
        <taxon>Metazoa</taxon>
        <taxon>Ecdysozoa</taxon>
        <taxon>Nematoda</taxon>
        <taxon>Chromadorea</taxon>
        <taxon>Plectida</taxon>
        <taxon>Plectina</taxon>
        <taxon>Plectoidea</taxon>
        <taxon>Plectidae</taxon>
        <taxon>Plectus</taxon>
    </lineage>
</organism>
<keyword evidence="3" id="KW-1185">Reference proteome</keyword>
<evidence type="ECO:0000313" key="3">
    <source>
        <dbReference type="Proteomes" id="UP000887566"/>
    </source>
</evidence>
<evidence type="ECO:0000313" key="4">
    <source>
        <dbReference type="WBParaSite" id="PSAMB.scaffold2600size22327.g18376.t1"/>
    </source>
</evidence>
<feature type="region of interest" description="Disordered" evidence="1">
    <location>
        <begin position="104"/>
        <end position="169"/>
    </location>
</feature>
<sequence>MKAMMIVALVVVLFVIADATDIGRGLSEVQRQNATDVVKNAFATNASIEEALKKWAINHLNPEQQQQMKERVAVVKEQIDKLKVGTVNIQDQISPYLSGSKIGKRAAVGDGKRPANTKESGPDRDRQSALPAKANERNGNNLAAIKELKPKGELSAFTRSSTEKAKAEN</sequence>
<accession>A0A914VVS9</accession>
<protein>
    <submittedName>
        <fullName evidence="4">Uncharacterized protein</fullName>
    </submittedName>
</protein>
<keyword evidence="2" id="KW-0732">Signal</keyword>
<feature type="chain" id="PRO_5037689738" evidence="2">
    <location>
        <begin position="20"/>
        <end position="169"/>
    </location>
</feature>
<dbReference type="AlphaFoldDB" id="A0A914VVS9"/>
<evidence type="ECO:0000256" key="2">
    <source>
        <dbReference type="SAM" id="SignalP"/>
    </source>
</evidence>
<dbReference type="Proteomes" id="UP000887566">
    <property type="component" value="Unplaced"/>
</dbReference>
<reference evidence="4" key="1">
    <citation type="submission" date="2022-11" db="UniProtKB">
        <authorList>
            <consortium name="WormBaseParasite"/>
        </authorList>
    </citation>
    <scope>IDENTIFICATION</scope>
</reference>
<feature type="signal peptide" evidence="2">
    <location>
        <begin position="1"/>
        <end position="19"/>
    </location>
</feature>